<dbReference type="EMBL" id="GBRH01226445">
    <property type="protein sequence ID" value="JAD71450.1"/>
    <property type="molecule type" value="Transcribed_RNA"/>
</dbReference>
<protein>
    <submittedName>
        <fullName evidence="1">Uncharacterized protein</fullName>
    </submittedName>
</protein>
<organism evidence="1">
    <name type="scientific">Arundo donax</name>
    <name type="common">Giant reed</name>
    <name type="synonym">Donax arundinaceus</name>
    <dbReference type="NCBI Taxonomy" id="35708"/>
    <lineage>
        <taxon>Eukaryota</taxon>
        <taxon>Viridiplantae</taxon>
        <taxon>Streptophyta</taxon>
        <taxon>Embryophyta</taxon>
        <taxon>Tracheophyta</taxon>
        <taxon>Spermatophyta</taxon>
        <taxon>Magnoliopsida</taxon>
        <taxon>Liliopsida</taxon>
        <taxon>Poales</taxon>
        <taxon>Poaceae</taxon>
        <taxon>PACMAD clade</taxon>
        <taxon>Arundinoideae</taxon>
        <taxon>Arundineae</taxon>
        <taxon>Arundo</taxon>
    </lineage>
</organism>
<dbReference type="AlphaFoldDB" id="A0A0A9CDH2"/>
<proteinExistence type="predicted"/>
<accession>A0A0A9CDH2</accession>
<evidence type="ECO:0000313" key="1">
    <source>
        <dbReference type="EMBL" id="JAD71450.1"/>
    </source>
</evidence>
<sequence>MLPRGCRPATRRNQRRYLVFQYSVLALA</sequence>
<reference evidence="1" key="2">
    <citation type="journal article" date="2015" name="Data Brief">
        <title>Shoot transcriptome of the giant reed, Arundo donax.</title>
        <authorList>
            <person name="Barrero R.A."/>
            <person name="Guerrero F.D."/>
            <person name="Moolhuijzen P."/>
            <person name="Goolsby J.A."/>
            <person name="Tidwell J."/>
            <person name="Bellgard S.E."/>
            <person name="Bellgard M.I."/>
        </authorList>
    </citation>
    <scope>NUCLEOTIDE SEQUENCE</scope>
    <source>
        <tissue evidence="1">Shoot tissue taken approximately 20 cm above the soil surface</tissue>
    </source>
</reference>
<name>A0A0A9CDH2_ARUDO</name>
<reference evidence="1" key="1">
    <citation type="submission" date="2014-09" db="EMBL/GenBank/DDBJ databases">
        <authorList>
            <person name="Magalhaes I.L.F."/>
            <person name="Oliveira U."/>
            <person name="Santos F.R."/>
            <person name="Vidigal T.H.D.A."/>
            <person name="Brescovit A.D."/>
            <person name="Santos A.J."/>
        </authorList>
    </citation>
    <scope>NUCLEOTIDE SEQUENCE</scope>
    <source>
        <tissue evidence="1">Shoot tissue taken approximately 20 cm above the soil surface</tissue>
    </source>
</reference>